<keyword evidence="2" id="KW-0547">Nucleotide-binding</keyword>
<dbReference type="InterPro" id="IPR003439">
    <property type="entry name" value="ABC_transporter-like_ATP-bd"/>
</dbReference>
<organism evidence="6 7">
    <name type="scientific">Elliptochloris bilobata</name>
    <dbReference type="NCBI Taxonomy" id="381761"/>
    <lineage>
        <taxon>Eukaryota</taxon>
        <taxon>Viridiplantae</taxon>
        <taxon>Chlorophyta</taxon>
        <taxon>core chlorophytes</taxon>
        <taxon>Trebouxiophyceae</taxon>
        <taxon>Trebouxiophyceae incertae sedis</taxon>
        <taxon>Elliptochloris clade</taxon>
        <taxon>Elliptochloris</taxon>
    </lineage>
</organism>
<dbReference type="SMART" id="SM00382">
    <property type="entry name" value="AAA"/>
    <property type="match status" value="2"/>
</dbReference>
<evidence type="ECO:0000256" key="4">
    <source>
        <dbReference type="ARBA" id="ARBA00061344"/>
    </source>
</evidence>
<dbReference type="GO" id="GO:0005524">
    <property type="term" value="F:ATP binding"/>
    <property type="evidence" value="ECO:0007669"/>
    <property type="project" value="UniProtKB-KW"/>
</dbReference>
<evidence type="ECO:0000313" key="7">
    <source>
        <dbReference type="Proteomes" id="UP001445335"/>
    </source>
</evidence>
<evidence type="ECO:0000256" key="2">
    <source>
        <dbReference type="ARBA" id="ARBA00022741"/>
    </source>
</evidence>
<keyword evidence="1" id="KW-0677">Repeat</keyword>
<comment type="caution">
    <text evidence="6">The sequence shown here is derived from an EMBL/GenBank/DDBJ whole genome shotgun (WGS) entry which is preliminary data.</text>
</comment>
<evidence type="ECO:0000256" key="3">
    <source>
        <dbReference type="ARBA" id="ARBA00022840"/>
    </source>
</evidence>
<dbReference type="Proteomes" id="UP001445335">
    <property type="component" value="Unassembled WGS sequence"/>
</dbReference>
<keyword evidence="3" id="KW-0067">ATP-binding</keyword>
<protein>
    <recommendedName>
        <fullName evidence="5">ABC transporter domain-containing protein</fullName>
    </recommendedName>
</protein>
<dbReference type="Pfam" id="PF12848">
    <property type="entry name" value="ABC_tran_Xtn"/>
    <property type="match status" value="1"/>
</dbReference>
<proteinExistence type="inferred from homology"/>
<dbReference type="InterPro" id="IPR032781">
    <property type="entry name" value="ABC_tran_Xtn"/>
</dbReference>
<feature type="domain" description="ABC transporter" evidence="5">
    <location>
        <begin position="343"/>
        <end position="558"/>
    </location>
</feature>
<evidence type="ECO:0000259" key="5">
    <source>
        <dbReference type="PROSITE" id="PS50893"/>
    </source>
</evidence>
<dbReference type="FunFam" id="3.40.50.300:FF:000011">
    <property type="entry name" value="Putative ABC transporter ATP-binding component"/>
    <property type="match status" value="1"/>
</dbReference>
<keyword evidence="7" id="KW-1185">Reference proteome</keyword>
<dbReference type="CDD" id="cd03221">
    <property type="entry name" value="ABCF_EF-3"/>
    <property type="match status" value="2"/>
</dbReference>
<dbReference type="AlphaFoldDB" id="A0AAW1SAC2"/>
<evidence type="ECO:0000256" key="1">
    <source>
        <dbReference type="ARBA" id="ARBA00022737"/>
    </source>
</evidence>
<comment type="similarity">
    <text evidence="4">Belongs to the ABC transporter superfamily. ABCF family. EF3 (TC 3.A.1.121) subfamily.</text>
</comment>
<reference evidence="6 7" key="1">
    <citation type="journal article" date="2024" name="Nat. Commun.">
        <title>Phylogenomics reveals the evolutionary origins of lichenization in chlorophyte algae.</title>
        <authorList>
            <person name="Puginier C."/>
            <person name="Libourel C."/>
            <person name="Otte J."/>
            <person name="Skaloud P."/>
            <person name="Haon M."/>
            <person name="Grisel S."/>
            <person name="Petersen M."/>
            <person name="Berrin J.G."/>
            <person name="Delaux P.M."/>
            <person name="Dal Grande F."/>
            <person name="Keller J."/>
        </authorList>
    </citation>
    <scope>NUCLEOTIDE SEQUENCE [LARGE SCALE GENOMIC DNA]</scope>
    <source>
        <strain evidence="6 7">SAG 245.80</strain>
    </source>
</reference>
<dbReference type="PROSITE" id="PS00211">
    <property type="entry name" value="ABC_TRANSPORTER_1"/>
    <property type="match status" value="2"/>
</dbReference>
<gene>
    <name evidence="6" type="ORF">WJX81_004688</name>
</gene>
<evidence type="ECO:0000313" key="6">
    <source>
        <dbReference type="EMBL" id="KAK9842531.1"/>
    </source>
</evidence>
<dbReference type="InterPro" id="IPR017871">
    <property type="entry name" value="ABC_transporter-like_CS"/>
</dbReference>
<dbReference type="PROSITE" id="PS50893">
    <property type="entry name" value="ABC_TRANSPORTER_2"/>
    <property type="match status" value="2"/>
</dbReference>
<dbReference type="Gene3D" id="3.40.50.300">
    <property type="entry name" value="P-loop containing nucleotide triphosphate hydrolases"/>
    <property type="match status" value="2"/>
</dbReference>
<dbReference type="SUPFAM" id="SSF52540">
    <property type="entry name" value="P-loop containing nucleoside triphosphate hydrolases"/>
    <property type="match status" value="2"/>
</dbReference>
<dbReference type="InterPro" id="IPR003593">
    <property type="entry name" value="AAA+_ATPase"/>
</dbReference>
<dbReference type="PANTHER" id="PTHR42855:SF1">
    <property type="entry name" value="ABC TRANSPORTER DOMAIN-CONTAINING PROTEIN"/>
    <property type="match status" value="1"/>
</dbReference>
<accession>A0AAW1SAC2</accession>
<dbReference type="PANTHER" id="PTHR42855">
    <property type="entry name" value="ABC TRANSPORTER ATP-BINDING SUBUNIT"/>
    <property type="match status" value="1"/>
</dbReference>
<dbReference type="FunFam" id="3.40.50.300:FF:000309">
    <property type="entry name" value="ABC transporter ATP-binding protein"/>
    <property type="match status" value="1"/>
</dbReference>
<dbReference type="InterPro" id="IPR051309">
    <property type="entry name" value="ABCF_ATPase"/>
</dbReference>
<feature type="domain" description="ABC transporter" evidence="5">
    <location>
        <begin position="15"/>
        <end position="273"/>
    </location>
</feature>
<dbReference type="InterPro" id="IPR027417">
    <property type="entry name" value="P-loop_NTPase"/>
</dbReference>
<dbReference type="Pfam" id="PF00005">
    <property type="entry name" value="ABC_tran"/>
    <property type="match status" value="2"/>
</dbReference>
<dbReference type="GO" id="GO:0003676">
    <property type="term" value="F:nucleic acid binding"/>
    <property type="evidence" value="ECO:0007669"/>
    <property type="project" value="UniProtKB-ARBA"/>
</dbReference>
<dbReference type="EMBL" id="JALJOU010000007">
    <property type="protein sequence ID" value="KAK9842531.1"/>
    <property type="molecule type" value="Genomic_DNA"/>
</dbReference>
<sequence>MQQWQKSASTVSSGVKLEDVCITFKNQQLLRGVSWDVKRGERVGLVGINGAGKTTQLQIIAGNLEPTSGQVAKEKANMRIAYLTQEFDVVPTRTVREEFLSAYGEQVEVVQRQEAIQRELEDCGEDMERMSALLDELQEVNARGADLDIALLDKKIDQMMPELGFTAEDNDRLVASYSGGWQMRMCLGKILLADPDLLLLDEPTNHLDLDALEWLEGYLRKQEVPMVVVSHDREFLDQLCTKIVETEHGQATTYKGNYTQFVAVKAEKTAAQWVAWEKQQKEIARQTDLIARLSGGAQSGRAAAAEKALEKIRAEGGLVPKPYVPKRRTFAFPPVERMGQRVLSIRGMTHGYQDRRLFNNVDLEIVKGERVAVIGPNGCGKSTLLRLVMGQEKPIKGAVEVGEHAIQPNYFEQNQAEALDANLTVSETLVRAAPDAQLNEVKALLGRMMFTGKSVQKKVGVLSGGEKARLALAKFMLSAGSLLVLDEPTNHLDIPSKEMLEDALRAFQGSVIAVSHDRYFLRRIATRIVTVEKCKLKDYEGDYELFLEKNEGEAGVMAEKEAKKKELEKSQIKAKSKMSKAGKALEKKNKAKAFTAKKSAGAVVKNAKRWG</sequence>
<dbReference type="GO" id="GO:0016887">
    <property type="term" value="F:ATP hydrolysis activity"/>
    <property type="evidence" value="ECO:0007669"/>
    <property type="project" value="InterPro"/>
</dbReference>
<name>A0AAW1SAC2_9CHLO</name>